<sequence>MTKENNQTWVLVTGGMGFVGIHAIHQLLQKGYQIKTTLRSLNRKNEVLSMLKAAGITMIASSPLKTNLHL</sequence>
<keyword evidence="4" id="KW-1185">Reference proteome</keyword>
<feature type="transmembrane region" description="Helical" evidence="1">
    <location>
        <begin position="6"/>
        <end position="25"/>
    </location>
</feature>
<evidence type="ECO:0000313" key="4">
    <source>
        <dbReference type="Proteomes" id="UP000032049"/>
    </source>
</evidence>
<dbReference type="Gene3D" id="3.40.50.720">
    <property type="entry name" value="NAD(P)-binding Rossmann-like Domain"/>
    <property type="match status" value="1"/>
</dbReference>
<protein>
    <recommendedName>
        <fullName evidence="2">NAD-dependent epimerase/dehydratase domain-containing protein</fullName>
    </recommendedName>
</protein>
<reference evidence="3 4" key="1">
    <citation type="submission" date="2015-01" db="EMBL/GenBank/DDBJ databases">
        <title>Draft genome sequence of Pedobacter sp. NL19 isolated from sludge of an effluent treatment pond in an abandoned uranium mine.</title>
        <authorList>
            <person name="Santos T."/>
            <person name="Caetano T."/>
            <person name="Covas C."/>
            <person name="Cruz A."/>
            <person name="Mendo S."/>
        </authorList>
    </citation>
    <scope>NUCLEOTIDE SEQUENCE [LARGE SCALE GENOMIC DNA]</scope>
    <source>
        <strain evidence="3 4">NL19</strain>
    </source>
</reference>
<name>A0A0D0GNN8_9SPHI</name>
<feature type="domain" description="NAD-dependent epimerase/dehydratase" evidence="2">
    <location>
        <begin position="10"/>
        <end position="45"/>
    </location>
</feature>
<evidence type="ECO:0000256" key="1">
    <source>
        <dbReference type="SAM" id="Phobius"/>
    </source>
</evidence>
<dbReference type="SUPFAM" id="SSF51735">
    <property type="entry name" value="NAD(P)-binding Rossmann-fold domains"/>
    <property type="match status" value="1"/>
</dbReference>
<organism evidence="3 4">
    <name type="scientific">Pedobacter lusitanus</name>
    <dbReference type="NCBI Taxonomy" id="1503925"/>
    <lineage>
        <taxon>Bacteria</taxon>
        <taxon>Pseudomonadati</taxon>
        <taxon>Bacteroidota</taxon>
        <taxon>Sphingobacteriia</taxon>
        <taxon>Sphingobacteriales</taxon>
        <taxon>Sphingobacteriaceae</taxon>
        <taxon>Pedobacter</taxon>
    </lineage>
</organism>
<dbReference type="Proteomes" id="UP000032049">
    <property type="component" value="Unassembled WGS sequence"/>
</dbReference>
<proteinExistence type="predicted"/>
<evidence type="ECO:0000313" key="3">
    <source>
        <dbReference type="EMBL" id="KIO78817.1"/>
    </source>
</evidence>
<keyword evidence="1" id="KW-0812">Transmembrane</keyword>
<gene>
    <name evidence="3" type="ORF">TH53_01675</name>
</gene>
<dbReference type="InterPro" id="IPR036291">
    <property type="entry name" value="NAD(P)-bd_dom_sf"/>
</dbReference>
<dbReference type="AlphaFoldDB" id="A0A0D0GNN8"/>
<dbReference type="OrthoDB" id="9778052at2"/>
<dbReference type="InterPro" id="IPR001509">
    <property type="entry name" value="Epimerase_deHydtase"/>
</dbReference>
<dbReference type="RefSeq" id="WP_041877733.1">
    <property type="nucleotide sequence ID" value="NZ_CP157278.1"/>
</dbReference>
<comment type="caution">
    <text evidence="3">The sequence shown here is derived from an EMBL/GenBank/DDBJ whole genome shotgun (WGS) entry which is preliminary data.</text>
</comment>
<accession>A0A0D0GNN8</accession>
<dbReference type="STRING" id="1503925.TH53_01675"/>
<dbReference type="EMBL" id="JXRA01000006">
    <property type="protein sequence ID" value="KIO78817.1"/>
    <property type="molecule type" value="Genomic_DNA"/>
</dbReference>
<dbReference type="Pfam" id="PF01370">
    <property type="entry name" value="Epimerase"/>
    <property type="match status" value="1"/>
</dbReference>
<evidence type="ECO:0000259" key="2">
    <source>
        <dbReference type="Pfam" id="PF01370"/>
    </source>
</evidence>
<keyword evidence="1" id="KW-1133">Transmembrane helix</keyword>
<keyword evidence="1" id="KW-0472">Membrane</keyword>